<dbReference type="Proteomes" id="UP001164746">
    <property type="component" value="Chromosome 7"/>
</dbReference>
<reference evidence="4" key="1">
    <citation type="submission" date="2022-11" db="EMBL/GenBank/DDBJ databases">
        <title>Centuries of genome instability and evolution in soft-shell clam transmissible cancer (bioRxiv).</title>
        <authorList>
            <person name="Hart S.F.M."/>
            <person name="Yonemitsu M.A."/>
            <person name="Giersch R.M."/>
            <person name="Beal B.F."/>
            <person name="Arriagada G."/>
            <person name="Davis B.W."/>
            <person name="Ostrander E.A."/>
            <person name="Goff S.P."/>
            <person name="Metzger M.J."/>
        </authorList>
    </citation>
    <scope>NUCLEOTIDE SEQUENCE</scope>
    <source>
        <strain evidence="4">MELC-2E11</strain>
        <tissue evidence="4">Siphon/mantle</tissue>
    </source>
</reference>
<dbReference type="PANTHER" id="PTHR15615">
    <property type="match status" value="1"/>
</dbReference>
<dbReference type="InterPro" id="IPR013922">
    <property type="entry name" value="Cyclin_PHO80-like"/>
</dbReference>
<feature type="region of interest" description="Disordered" evidence="3">
    <location>
        <begin position="322"/>
        <end position="351"/>
    </location>
</feature>
<accession>A0ABY7EHP3</accession>
<dbReference type="PANTHER" id="PTHR15615:SF108">
    <property type="entry name" value="PROTEIN CNPPD1"/>
    <property type="match status" value="1"/>
</dbReference>
<comment type="similarity">
    <text evidence="1">Belongs to the CNPPD1 family.</text>
</comment>
<name>A0ABY7EHP3_MYAAR</name>
<keyword evidence="5" id="KW-1185">Reference proteome</keyword>
<evidence type="ECO:0000313" key="5">
    <source>
        <dbReference type="Proteomes" id="UP001164746"/>
    </source>
</evidence>
<proteinExistence type="inferred from homology"/>
<dbReference type="EMBL" id="CP111018">
    <property type="protein sequence ID" value="WAR09515.1"/>
    <property type="molecule type" value="Genomic_DNA"/>
</dbReference>
<organism evidence="4 5">
    <name type="scientific">Mya arenaria</name>
    <name type="common">Soft-shell clam</name>
    <dbReference type="NCBI Taxonomy" id="6604"/>
    <lineage>
        <taxon>Eukaryota</taxon>
        <taxon>Metazoa</taxon>
        <taxon>Spiralia</taxon>
        <taxon>Lophotrochozoa</taxon>
        <taxon>Mollusca</taxon>
        <taxon>Bivalvia</taxon>
        <taxon>Autobranchia</taxon>
        <taxon>Heteroconchia</taxon>
        <taxon>Euheterodonta</taxon>
        <taxon>Imparidentia</taxon>
        <taxon>Neoheterodontei</taxon>
        <taxon>Myida</taxon>
        <taxon>Myoidea</taxon>
        <taxon>Myidae</taxon>
        <taxon>Mya</taxon>
    </lineage>
</organism>
<dbReference type="CDD" id="cd20557">
    <property type="entry name" value="CYCLIN_ScPCL1-like"/>
    <property type="match status" value="1"/>
</dbReference>
<sequence>MYQQNTLFSPGTFRFYKDVEQDHEDLSERLRKTLYYGKLPGTDRPSMPLTELGVNFYQHAAPRELGKLDEYLAASTTRSACVSPTSMFVGMMYVRRLHQRRPDYLSQISSSELFLISMMMASKFLYDEGSDDEVYNDEWAVSADMETEDVNELEREFLNAIEWQLFVRPEEFAEMLHTVEKRIALEQGLARGWFSYTDMMILSQDLKFMTLNDLTKELSKVFSATSLAYLASILTMIGSTLAGTATSSALSALGTTTLPIFFNMVTPNLATLTHIPAIWSSDLELGAKMILDFSSAASLSVLNNETLGERNKPIVEQLVETDGKAKENPGDDEIATDSATQSPLNQPKESQHSLLNSLLPPFLALMTLKDSVLDYAFGAKSRKQDQYNLGHNMDTTGADIEEDEPTDLTDMSNYCSAGPCLMDSWPNCFNVSSEHDWSEFKTFNTLCGQKMNPCCRNCALNDKAKQPTGNWNWNRDMDYENGNNLNDYSVKCCCRFSHLESSSWLKGSLEPKMFDLNLRFSTQSLFQQALITT</sequence>
<evidence type="ECO:0000256" key="3">
    <source>
        <dbReference type="SAM" id="MobiDB-lite"/>
    </source>
</evidence>
<dbReference type="Gene3D" id="1.10.472.10">
    <property type="entry name" value="Cyclin-like"/>
    <property type="match status" value="1"/>
</dbReference>
<evidence type="ECO:0000313" key="4">
    <source>
        <dbReference type="EMBL" id="WAR09515.1"/>
    </source>
</evidence>
<evidence type="ECO:0000256" key="2">
    <source>
        <dbReference type="ARBA" id="ARBA00040808"/>
    </source>
</evidence>
<feature type="compositionally biased region" description="Polar residues" evidence="3">
    <location>
        <begin position="337"/>
        <end position="348"/>
    </location>
</feature>
<gene>
    <name evidence="4" type="ORF">MAR_034591</name>
</gene>
<protein>
    <recommendedName>
        <fullName evidence="2">Protein CNPPD1</fullName>
    </recommendedName>
</protein>
<evidence type="ECO:0000256" key="1">
    <source>
        <dbReference type="ARBA" id="ARBA00038508"/>
    </source>
</evidence>